<dbReference type="Proteomes" id="UP000515150">
    <property type="component" value="Chromosome 1"/>
</dbReference>
<feature type="compositionally biased region" description="Basic and acidic residues" evidence="1">
    <location>
        <begin position="431"/>
        <end position="466"/>
    </location>
</feature>
<accession>A0A6P7MDE1</accession>
<feature type="compositionally biased region" description="Low complexity" evidence="1">
    <location>
        <begin position="399"/>
        <end position="424"/>
    </location>
</feature>
<proteinExistence type="predicted"/>
<evidence type="ECO:0000256" key="1">
    <source>
        <dbReference type="SAM" id="MobiDB-lite"/>
    </source>
</evidence>
<feature type="region of interest" description="Disordered" evidence="1">
    <location>
        <begin position="253"/>
        <end position="351"/>
    </location>
</feature>
<keyword evidence="2" id="KW-1185">Reference proteome</keyword>
<dbReference type="RefSeq" id="XP_029004382.1">
    <property type="nucleotide sequence ID" value="XM_029148549.3"/>
</dbReference>
<sequence length="702" mass="78693">MHHFDRRDAEARLQGVIHADHQACFNNSAGHASGAPDWGALGTYPRYSVNEPHASMGVDDVGWERPSPRAQNHHSKHSSQVDDPDGEPLEIDSDDPELTRKRNELRAIEERIVQKKVAIALKNVEPFVTMTIPGFCDQESSTYEGETLRNRVNVILQQRQSLGILSKVQSPKKSPSLRKESLLQEDHPLKCRVKALMKKRCPDPCVLRTPAKVFDGVSSAKELNNADEGFQRFLSILNKGVDMDLLSRIVNDDSEGLPNIHSERNKPSKSQRSNSGTSRPSPSRDGSGEDRTATRSRERSHNEGVSLPYEDRRKRDGGDTSYGSSRRSKSPMSEKKKKKEEETNLKLDERHEHLQNVLKTLGLDLEVEEMSKLTDRTQERLYGKKHEIRNEQEREQMASSSSSSSSCCSSYSSRSTSRSCSPSPSRHRRSHSSDSSDSRDSKPRLKQGEGHQGKEPPRLGDTEDKASAYPHPSYHAYPPPHPPPGAFSSFPAAPLPPYSQSTSLHSGECSTGSPSYWTYSQGALPAPFYSSGFSNPQSTYQHFPPTKTVYPQNSNFQDHNLLVNPDLSTSVGQSGSTSGARCLQAVGSRPASQRTPYITQLTGTRAKRYRPSRAQRRLDSWRRKQQQLYENRRQEPVPTLRMPKSAQKGEAKPLEELKQLTEEEIKANLRKKLEAFNQMARQKVSQAASSQLLTSVECQDYL</sequence>
<dbReference type="KEGG" id="bspl:114854262"/>
<feature type="compositionally biased region" description="Acidic residues" evidence="1">
    <location>
        <begin position="82"/>
        <end position="96"/>
    </location>
</feature>
<organism evidence="2 3">
    <name type="scientific">Betta splendens</name>
    <name type="common">Siamese fighting fish</name>
    <dbReference type="NCBI Taxonomy" id="158456"/>
    <lineage>
        <taxon>Eukaryota</taxon>
        <taxon>Metazoa</taxon>
        <taxon>Chordata</taxon>
        <taxon>Craniata</taxon>
        <taxon>Vertebrata</taxon>
        <taxon>Euteleostomi</taxon>
        <taxon>Actinopterygii</taxon>
        <taxon>Neopterygii</taxon>
        <taxon>Teleostei</taxon>
        <taxon>Neoteleostei</taxon>
        <taxon>Acanthomorphata</taxon>
        <taxon>Anabantaria</taxon>
        <taxon>Anabantiformes</taxon>
        <taxon>Anabantoidei</taxon>
        <taxon>Osphronemidae</taxon>
        <taxon>Betta</taxon>
    </lineage>
</organism>
<reference evidence="3" key="1">
    <citation type="submission" date="2025-08" db="UniProtKB">
        <authorList>
            <consortium name="RefSeq"/>
        </authorList>
    </citation>
    <scope>IDENTIFICATION</scope>
</reference>
<feature type="compositionally biased region" description="Basic and acidic residues" evidence="1">
    <location>
        <begin position="339"/>
        <end position="351"/>
    </location>
</feature>
<feature type="compositionally biased region" description="Basic and acidic residues" evidence="1">
    <location>
        <begin position="309"/>
        <end position="318"/>
    </location>
</feature>
<dbReference type="AlphaFoldDB" id="A0A6P7MDE1"/>
<feature type="region of interest" description="Disordered" evidence="1">
    <location>
        <begin position="30"/>
        <end position="98"/>
    </location>
</feature>
<dbReference type="GeneID" id="114854262"/>
<gene>
    <name evidence="3" type="primary">LOC114854262</name>
</gene>
<feature type="region of interest" description="Disordered" evidence="1">
    <location>
        <begin position="378"/>
        <end position="493"/>
    </location>
</feature>
<name>A0A6P7MDE1_BETSP</name>
<feature type="compositionally biased region" description="Polar residues" evidence="1">
    <location>
        <begin position="268"/>
        <end position="281"/>
    </location>
</feature>
<feature type="compositionally biased region" description="Basic and acidic residues" evidence="1">
    <location>
        <begin position="286"/>
        <end position="302"/>
    </location>
</feature>
<dbReference type="InParanoid" id="A0A6P7MDE1"/>
<feature type="region of interest" description="Disordered" evidence="1">
    <location>
        <begin position="629"/>
        <end position="651"/>
    </location>
</feature>
<evidence type="ECO:0000313" key="2">
    <source>
        <dbReference type="Proteomes" id="UP000515150"/>
    </source>
</evidence>
<feature type="compositionally biased region" description="Low complexity" evidence="1">
    <location>
        <begin position="467"/>
        <end position="476"/>
    </location>
</feature>
<feature type="compositionally biased region" description="Basic and acidic residues" evidence="1">
    <location>
        <begin position="378"/>
        <end position="396"/>
    </location>
</feature>
<protein>
    <submittedName>
        <fullName evidence="3">Zinc finger protein 318-like</fullName>
    </submittedName>
</protein>
<evidence type="ECO:0000313" key="3">
    <source>
        <dbReference type="RefSeq" id="XP_029004382.1"/>
    </source>
</evidence>
<dbReference type="OrthoDB" id="9909793at2759"/>